<dbReference type="PANTHER" id="PTHR23427">
    <property type="entry name" value="SURFEIT LOCUS PROTEIN"/>
    <property type="match status" value="1"/>
</dbReference>
<protein>
    <recommendedName>
        <fullName evidence="6">SURF1-like protein</fullName>
    </recommendedName>
</protein>
<proteinExistence type="inferred from homology"/>
<reference evidence="8" key="1">
    <citation type="submission" date="2016-07" db="EMBL/GenBank/DDBJ databases">
        <title>Phaeobacter portensis sp. nov., a tropodithietic acid producing bacterium isolated from a German harbor.</title>
        <authorList>
            <person name="Freese H.M."/>
            <person name="Bunk B."/>
            <person name="Breider S."/>
            <person name="Brinkhoff T."/>
        </authorList>
    </citation>
    <scope>NUCLEOTIDE SEQUENCE [LARGE SCALE GENOMIC DNA]</scope>
    <source>
        <strain evidence="8">P97</strain>
    </source>
</reference>
<dbReference type="EMBL" id="CP016364">
    <property type="protein sequence ID" value="APG48102.1"/>
    <property type="molecule type" value="Genomic_DNA"/>
</dbReference>
<keyword evidence="4 6" id="KW-1133">Transmembrane helix</keyword>
<keyword evidence="3 6" id="KW-0812">Transmembrane</keyword>
<evidence type="ECO:0000256" key="4">
    <source>
        <dbReference type="ARBA" id="ARBA00022989"/>
    </source>
</evidence>
<evidence type="ECO:0000256" key="3">
    <source>
        <dbReference type="ARBA" id="ARBA00022692"/>
    </source>
</evidence>
<sequence length="224" mass="24811">MRRLIFLSLVGGLGLAALLALGIWQIQRLAWKADLLQTITTRIAATPVALPQSPTEDRDRYRAVTVAGEIDEGELHVFWVTKEAETGYRIIAPFLTEDGRRVLLDRGFVPAAGKERARATGATSITGNLLWPDEGDWTTPPPEVDTNILYARDVSYMAERLGTEPVLIVARSASADADVTPQPVTTAGIQNNHLQYVITWFSLAFIWAAMTTYFLWRSRPKSEG</sequence>
<dbReference type="PANTHER" id="PTHR23427:SF2">
    <property type="entry name" value="SURFEIT LOCUS PROTEIN 1"/>
    <property type="match status" value="1"/>
</dbReference>
<evidence type="ECO:0000313" key="7">
    <source>
        <dbReference type="EMBL" id="APG48102.1"/>
    </source>
</evidence>
<keyword evidence="6" id="KW-1003">Cell membrane</keyword>
<keyword evidence="8" id="KW-1185">Reference proteome</keyword>
<organism evidence="7 8">
    <name type="scientific">Phaeobacter porticola</name>
    <dbReference type="NCBI Taxonomy" id="1844006"/>
    <lineage>
        <taxon>Bacteria</taxon>
        <taxon>Pseudomonadati</taxon>
        <taxon>Pseudomonadota</taxon>
        <taxon>Alphaproteobacteria</taxon>
        <taxon>Rhodobacterales</taxon>
        <taxon>Roseobacteraceae</taxon>
        <taxon>Phaeobacter</taxon>
    </lineage>
</organism>
<dbReference type="KEGG" id="php:PhaeoP97_02725"/>
<dbReference type="CDD" id="cd06662">
    <property type="entry name" value="SURF1"/>
    <property type="match status" value="1"/>
</dbReference>
<name>A0A1L3I7X1_9RHOB</name>
<accession>A0A1L3I7X1</accession>
<comment type="caution">
    <text evidence="6">Lacks conserved residue(s) required for the propagation of feature annotation.</text>
</comment>
<comment type="subcellular location">
    <subcellularLocation>
        <location evidence="6">Cell membrane</location>
        <topology evidence="6">Multi-pass membrane protein</topology>
    </subcellularLocation>
    <subcellularLocation>
        <location evidence="1">Membrane</location>
    </subcellularLocation>
</comment>
<gene>
    <name evidence="7" type="ORF">PhaeoP97_02725</name>
</gene>
<dbReference type="InterPro" id="IPR045214">
    <property type="entry name" value="Surf1/Surf4"/>
</dbReference>
<dbReference type="RefSeq" id="WP_072506480.1">
    <property type="nucleotide sequence ID" value="NZ_CP016364.1"/>
</dbReference>
<keyword evidence="5 6" id="KW-0472">Membrane</keyword>
<comment type="similarity">
    <text evidence="2 6">Belongs to the SURF1 family.</text>
</comment>
<evidence type="ECO:0000256" key="5">
    <source>
        <dbReference type="ARBA" id="ARBA00023136"/>
    </source>
</evidence>
<dbReference type="Pfam" id="PF02104">
    <property type="entry name" value="SURF1"/>
    <property type="match status" value="1"/>
</dbReference>
<evidence type="ECO:0000256" key="2">
    <source>
        <dbReference type="ARBA" id="ARBA00007165"/>
    </source>
</evidence>
<feature type="transmembrane region" description="Helical" evidence="6">
    <location>
        <begin position="197"/>
        <end position="216"/>
    </location>
</feature>
<dbReference type="STRING" id="1844006.PhaeoP97_02725"/>
<evidence type="ECO:0000313" key="8">
    <source>
        <dbReference type="Proteomes" id="UP000183859"/>
    </source>
</evidence>
<dbReference type="GO" id="GO:0005886">
    <property type="term" value="C:plasma membrane"/>
    <property type="evidence" value="ECO:0007669"/>
    <property type="project" value="UniProtKB-SubCell"/>
</dbReference>
<dbReference type="PROSITE" id="PS50895">
    <property type="entry name" value="SURF1"/>
    <property type="match status" value="1"/>
</dbReference>
<dbReference type="OrthoDB" id="6079986at2"/>
<dbReference type="InterPro" id="IPR002994">
    <property type="entry name" value="Surf1/Shy1"/>
</dbReference>
<dbReference type="Proteomes" id="UP000183859">
    <property type="component" value="Chromosome"/>
</dbReference>
<evidence type="ECO:0000256" key="1">
    <source>
        <dbReference type="ARBA" id="ARBA00004370"/>
    </source>
</evidence>
<evidence type="ECO:0000256" key="6">
    <source>
        <dbReference type="RuleBase" id="RU363076"/>
    </source>
</evidence>
<dbReference type="AlphaFoldDB" id="A0A1L3I7X1"/>